<dbReference type="AlphaFoldDB" id="B1HYE6"/>
<keyword evidence="1" id="KW-1133">Transmembrane helix</keyword>
<accession>B1HYE6</accession>
<evidence type="ECO:0000313" key="3">
    <source>
        <dbReference type="Proteomes" id="UP000002164"/>
    </source>
</evidence>
<feature type="transmembrane region" description="Helical" evidence="1">
    <location>
        <begin position="20"/>
        <end position="43"/>
    </location>
</feature>
<gene>
    <name evidence="2" type="ordered locus">Bsph_2556</name>
</gene>
<organism evidence="2 3">
    <name type="scientific">Lysinibacillus sphaericus (strain C3-41)</name>
    <dbReference type="NCBI Taxonomy" id="444177"/>
    <lineage>
        <taxon>Bacteria</taxon>
        <taxon>Bacillati</taxon>
        <taxon>Bacillota</taxon>
        <taxon>Bacilli</taxon>
        <taxon>Bacillales</taxon>
        <taxon>Bacillaceae</taxon>
        <taxon>Lysinibacillus</taxon>
    </lineage>
</organism>
<dbReference type="EMBL" id="CP000817">
    <property type="protein sequence ID" value="ACA40107.1"/>
    <property type="molecule type" value="Genomic_DNA"/>
</dbReference>
<dbReference type="HOGENOM" id="CLU_3026905_0_0_9"/>
<dbReference type="Proteomes" id="UP000002164">
    <property type="component" value="Chromosome"/>
</dbReference>
<proteinExistence type="predicted"/>
<evidence type="ECO:0000256" key="1">
    <source>
        <dbReference type="SAM" id="Phobius"/>
    </source>
</evidence>
<evidence type="ECO:0000313" key="2">
    <source>
        <dbReference type="EMBL" id="ACA40107.1"/>
    </source>
</evidence>
<name>B1HYE6_LYSSC</name>
<sequence>MKNYVPSYMESARFFIFLQLLFNTIQFIVKIVAARWTFFTFLIKEMFPIVEYRLSLKDPIIEV</sequence>
<keyword evidence="1" id="KW-0812">Transmembrane</keyword>
<dbReference type="EnsemblBacteria" id="ACA40107">
    <property type="protein sequence ID" value="ACA40107"/>
    <property type="gene ID" value="Bsph_2556"/>
</dbReference>
<dbReference type="KEGG" id="lsp:Bsph_2556"/>
<keyword evidence="1" id="KW-0472">Membrane</keyword>
<protein>
    <submittedName>
        <fullName evidence="2">Uncharacterized protein</fullName>
    </submittedName>
</protein>
<reference evidence="2 3" key="1">
    <citation type="journal article" date="2008" name="J. Bacteriol.">
        <title>Complete genome sequence of the mosquitocidal bacterium Bacillus sphaericus C3-41 and comparison with those of closely related Bacillus species.</title>
        <authorList>
            <person name="Hu X."/>
            <person name="Fan W."/>
            <person name="Han B."/>
            <person name="Liu H."/>
            <person name="Zheng D."/>
            <person name="Li Q."/>
            <person name="Dong W."/>
            <person name="Yan J."/>
            <person name="Gao M."/>
            <person name="Berry C."/>
            <person name="Yuan Z."/>
        </authorList>
    </citation>
    <scope>NUCLEOTIDE SEQUENCE [LARGE SCALE GENOMIC DNA]</scope>
    <source>
        <strain evidence="2 3">C3-41</strain>
    </source>
</reference>